<comment type="cofactor">
    <cofactor evidence="1">
        <name>pyridoxal 5'-phosphate</name>
        <dbReference type="ChEBI" id="CHEBI:597326"/>
    </cofactor>
</comment>
<evidence type="ECO:0000256" key="4">
    <source>
        <dbReference type="ARBA" id="ARBA00023239"/>
    </source>
</evidence>
<dbReference type="InterPro" id="IPR015421">
    <property type="entry name" value="PyrdxlP-dep_Trfase_major"/>
</dbReference>
<proteinExistence type="inferred from homology"/>
<accession>A4BBN6</accession>
<dbReference type="AlphaFoldDB" id="A4BBN6"/>
<evidence type="ECO:0000256" key="5">
    <source>
        <dbReference type="ARBA" id="ARBA00037974"/>
    </source>
</evidence>
<comment type="caution">
    <text evidence="7">The sequence shown here is derived from an EMBL/GenBank/DDBJ whole genome shotgun (WGS) entry which is preliminary data.</text>
</comment>
<dbReference type="InterPro" id="IPR004839">
    <property type="entry name" value="Aminotransferase_I/II_large"/>
</dbReference>
<dbReference type="InterPro" id="IPR015424">
    <property type="entry name" value="PyrdxlP-dep_Trfase"/>
</dbReference>
<feature type="domain" description="Aminotransferase class I/classII large" evidence="6">
    <location>
        <begin position="51"/>
        <end position="364"/>
    </location>
</feature>
<gene>
    <name evidence="7" type="ORF">MED297_01080</name>
</gene>
<dbReference type="InterPro" id="IPR015422">
    <property type="entry name" value="PyrdxlP-dep_Trfase_small"/>
</dbReference>
<evidence type="ECO:0000259" key="6">
    <source>
        <dbReference type="Pfam" id="PF00155"/>
    </source>
</evidence>
<evidence type="ECO:0000256" key="2">
    <source>
        <dbReference type="ARBA" id="ARBA00012224"/>
    </source>
</evidence>
<dbReference type="EC" id="4.4.1.13" evidence="2"/>
<dbReference type="EMBL" id="AAOE01000004">
    <property type="protein sequence ID" value="EAR10371.1"/>
    <property type="molecule type" value="Genomic_DNA"/>
</dbReference>
<reference evidence="7 8" key="1">
    <citation type="submission" date="2006-02" db="EMBL/GenBank/DDBJ databases">
        <authorList>
            <person name="Pinhassi J."/>
            <person name="Pedros-Alio C."/>
            <person name="Ferriera S."/>
            <person name="Johnson J."/>
            <person name="Kravitz S."/>
            <person name="Halpern A."/>
            <person name="Remington K."/>
            <person name="Beeson K."/>
            <person name="Tran B."/>
            <person name="Rogers Y.-H."/>
            <person name="Friedman R."/>
            <person name="Venter J.C."/>
        </authorList>
    </citation>
    <scope>NUCLEOTIDE SEQUENCE [LARGE SCALE GENOMIC DNA]</scope>
    <source>
        <strain evidence="7 8">MED297</strain>
    </source>
</reference>
<dbReference type="Pfam" id="PF00155">
    <property type="entry name" value="Aminotran_1_2"/>
    <property type="match status" value="1"/>
</dbReference>
<evidence type="ECO:0000256" key="3">
    <source>
        <dbReference type="ARBA" id="ARBA00022898"/>
    </source>
</evidence>
<sequence>MFETINRDHTHAIKWERYRAKNLLPMWVADMDLAAPEAITRALTERVAHPVYGYSHPWTSLNESVVNWCQQRYGWSIDSQWLVWMPGVVPSFNLAVDLFGRHGRVIVQTPNYPPMLDAPGKQGCEIVPLPVTWQDDHWQWDWQLLAQELSHPDCHLFILCNPMNPQGAVLERSELEKLGELCQQHDVLLCSDEIHCDLILDGTKHTPSASLDSLADRCVTLMAASKTFNVAGLGCSFAIIPDAKLRQRWQRRMSDLIPYPNFLGMKATETAFAECADWHQALLTHLKTNRDYLADSLQSFPGMVYRPQPATFLAWIDSTVPGQPLDQLFIEAGIMPSEGKYFGSPDSVRLNFGTGFDLIQQAVEQLRTHARQNR</sequence>
<dbReference type="GO" id="GO:0008483">
    <property type="term" value="F:transaminase activity"/>
    <property type="evidence" value="ECO:0007669"/>
    <property type="project" value="UniProtKB-KW"/>
</dbReference>
<dbReference type="PANTHER" id="PTHR43525:SF1">
    <property type="entry name" value="PROTEIN MALY"/>
    <property type="match status" value="1"/>
</dbReference>
<keyword evidence="7" id="KW-0808">Transferase</keyword>
<keyword evidence="7" id="KW-0032">Aminotransferase</keyword>
<comment type="similarity">
    <text evidence="5">Belongs to the class-II pyridoxal-phosphate-dependent aminotransferase family. MalY/PatB cystathionine beta-lyase subfamily.</text>
</comment>
<dbReference type="Gene3D" id="3.40.640.10">
    <property type="entry name" value="Type I PLP-dependent aspartate aminotransferase-like (Major domain)"/>
    <property type="match status" value="1"/>
</dbReference>
<dbReference type="SUPFAM" id="SSF53383">
    <property type="entry name" value="PLP-dependent transferases"/>
    <property type="match status" value="1"/>
</dbReference>
<name>A4BBN6_9GAMM</name>
<dbReference type="InterPro" id="IPR051798">
    <property type="entry name" value="Class-II_PLP-Dep_Aminotrans"/>
</dbReference>
<dbReference type="GO" id="GO:0030170">
    <property type="term" value="F:pyridoxal phosphate binding"/>
    <property type="evidence" value="ECO:0007669"/>
    <property type="project" value="InterPro"/>
</dbReference>
<dbReference type="Proteomes" id="UP000005953">
    <property type="component" value="Unassembled WGS sequence"/>
</dbReference>
<dbReference type="HOGENOM" id="CLU_017584_15_0_6"/>
<dbReference type="InterPro" id="IPR027619">
    <property type="entry name" value="C-S_lyase_PatB-like"/>
</dbReference>
<dbReference type="GO" id="GO:0047804">
    <property type="term" value="F:cysteine-S-conjugate beta-lyase activity"/>
    <property type="evidence" value="ECO:0007669"/>
    <property type="project" value="UniProtKB-EC"/>
</dbReference>
<protein>
    <recommendedName>
        <fullName evidence="2">cysteine-S-conjugate beta-lyase</fullName>
        <ecNumber evidence="2">4.4.1.13</ecNumber>
    </recommendedName>
</protein>
<dbReference type="CDD" id="cd00609">
    <property type="entry name" value="AAT_like"/>
    <property type="match status" value="1"/>
</dbReference>
<dbReference type="OrthoDB" id="3224382at2"/>
<keyword evidence="3" id="KW-0663">Pyridoxal phosphate</keyword>
<dbReference type="Gene3D" id="3.90.1150.10">
    <property type="entry name" value="Aspartate Aminotransferase, domain 1"/>
    <property type="match status" value="1"/>
</dbReference>
<dbReference type="STRING" id="314283.MED297_01080"/>
<dbReference type="NCBIfam" id="TIGR04350">
    <property type="entry name" value="C_S_lyase_PatB"/>
    <property type="match status" value="1"/>
</dbReference>
<dbReference type="PANTHER" id="PTHR43525">
    <property type="entry name" value="PROTEIN MALY"/>
    <property type="match status" value="1"/>
</dbReference>
<keyword evidence="4" id="KW-0456">Lyase</keyword>
<evidence type="ECO:0000256" key="1">
    <source>
        <dbReference type="ARBA" id="ARBA00001933"/>
    </source>
</evidence>
<evidence type="ECO:0000313" key="8">
    <source>
        <dbReference type="Proteomes" id="UP000005953"/>
    </source>
</evidence>
<keyword evidence="8" id="KW-1185">Reference proteome</keyword>
<organism evidence="7 8">
    <name type="scientific">Reinekea blandensis MED297</name>
    <dbReference type="NCBI Taxonomy" id="314283"/>
    <lineage>
        <taxon>Bacteria</taxon>
        <taxon>Pseudomonadati</taxon>
        <taxon>Pseudomonadota</taxon>
        <taxon>Gammaproteobacteria</taxon>
        <taxon>Oceanospirillales</taxon>
        <taxon>Saccharospirillaceae</taxon>
        <taxon>Reinekea</taxon>
    </lineage>
</organism>
<dbReference type="RefSeq" id="WP_008046574.1">
    <property type="nucleotide sequence ID" value="NZ_CH724153.1"/>
</dbReference>
<evidence type="ECO:0000313" key="7">
    <source>
        <dbReference type="EMBL" id="EAR10371.1"/>
    </source>
</evidence>